<sequence length="288" mass="32157">MHHWFDSPPGRYLLAWEQTRFDEAVVDIFGYHGLQVGIPMLDGLRANRMPHQWLALADDGLALLRGDGAAPPPASADAEAPAALRRLALLAEPVALPFADNSLDLILLPHTLELSVDPHAALREVERVLVPEGRVVISGLNATSLWALRQHRARLYQRMGRGRPYLPEVNELIGYRRLRDWLRLLSFEVESARFGCYRPAVRSSHWLERFAWMDRLGEHWWPILGAAYFLVAVKRVHGMRLLEPAWRSAPQRAAASLPVANRAAAGTPLRGPGLVPTAAVGTIDRKKA</sequence>
<gene>
    <name evidence="2" type="ORF">AcdelDRAFT_2526</name>
</gene>
<organism evidence="2 3">
    <name type="scientific">Acidovorax delafieldii 2AN</name>
    <dbReference type="NCBI Taxonomy" id="573060"/>
    <lineage>
        <taxon>Bacteria</taxon>
        <taxon>Pseudomonadati</taxon>
        <taxon>Pseudomonadota</taxon>
        <taxon>Betaproteobacteria</taxon>
        <taxon>Burkholderiales</taxon>
        <taxon>Comamonadaceae</taxon>
        <taxon>Acidovorax</taxon>
    </lineage>
</organism>
<evidence type="ECO:0000313" key="2">
    <source>
        <dbReference type="EMBL" id="EER59909.1"/>
    </source>
</evidence>
<dbReference type="InterPro" id="IPR029063">
    <property type="entry name" value="SAM-dependent_MTases_sf"/>
</dbReference>
<keyword evidence="3" id="KW-1185">Reference proteome</keyword>
<evidence type="ECO:0000313" key="3">
    <source>
        <dbReference type="Proteomes" id="UP000003856"/>
    </source>
</evidence>
<reference evidence="2 3" key="1">
    <citation type="submission" date="2009-05" db="EMBL/GenBank/DDBJ databases">
        <title>The draft genome of Acidovorax delafieldii 2AN.</title>
        <authorList>
            <consortium name="US DOE Joint Genome Institute (JGI-PGF)"/>
            <person name="Lucas S."/>
            <person name="Copeland A."/>
            <person name="Lapidus A."/>
            <person name="Glavina del Rio T."/>
            <person name="Tice H."/>
            <person name="Bruce D."/>
            <person name="Goodwin L."/>
            <person name="Pitluck S."/>
            <person name="Larimer F."/>
            <person name="Land M.L."/>
            <person name="Hauser L."/>
            <person name="Shelobolina E.S."/>
            <person name="Picardal F."/>
            <person name="Roden E."/>
            <person name="Emerson D."/>
        </authorList>
    </citation>
    <scope>NUCLEOTIDE SEQUENCE [LARGE SCALE GENOMIC DNA]</scope>
    <source>
        <strain evidence="2 3">2AN</strain>
    </source>
</reference>
<proteinExistence type="predicted"/>
<accession>C5T6J6</accession>
<dbReference type="Gene3D" id="3.40.50.150">
    <property type="entry name" value="Vaccinia Virus protein VP39"/>
    <property type="match status" value="1"/>
</dbReference>
<protein>
    <submittedName>
        <fullName evidence="2">Methyltransferase type 11</fullName>
    </submittedName>
</protein>
<feature type="domain" description="Methyltransferase type 11" evidence="1">
    <location>
        <begin position="89"/>
        <end position="137"/>
    </location>
</feature>
<name>C5T6J6_ACIDE</name>
<dbReference type="PATRIC" id="fig|573060.9.peg.2570"/>
<comment type="caution">
    <text evidence="2">The sequence shown here is derived from an EMBL/GenBank/DDBJ whole genome shotgun (WGS) entry which is preliminary data.</text>
</comment>
<dbReference type="InterPro" id="IPR013216">
    <property type="entry name" value="Methyltransf_11"/>
</dbReference>
<dbReference type="Pfam" id="PF08241">
    <property type="entry name" value="Methyltransf_11"/>
    <property type="match status" value="1"/>
</dbReference>
<dbReference type="EMBL" id="ACQT01000087">
    <property type="protein sequence ID" value="EER59909.1"/>
    <property type="molecule type" value="Genomic_DNA"/>
</dbReference>
<evidence type="ECO:0000259" key="1">
    <source>
        <dbReference type="Pfam" id="PF08241"/>
    </source>
</evidence>
<dbReference type="GO" id="GO:0008757">
    <property type="term" value="F:S-adenosylmethionine-dependent methyltransferase activity"/>
    <property type="evidence" value="ECO:0007669"/>
    <property type="project" value="InterPro"/>
</dbReference>
<dbReference type="GO" id="GO:0032259">
    <property type="term" value="P:methylation"/>
    <property type="evidence" value="ECO:0007669"/>
    <property type="project" value="UniProtKB-KW"/>
</dbReference>
<dbReference type="AlphaFoldDB" id="C5T6J6"/>
<dbReference type="SUPFAM" id="SSF53335">
    <property type="entry name" value="S-adenosyl-L-methionine-dependent methyltransferases"/>
    <property type="match status" value="1"/>
</dbReference>
<keyword evidence="2" id="KW-0489">Methyltransferase</keyword>
<keyword evidence="2" id="KW-0808">Transferase</keyword>
<dbReference type="Proteomes" id="UP000003856">
    <property type="component" value="Unassembled WGS sequence"/>
</dbReference>